<dbReference type="Gene3D" id="2.30.30.30">
    <property type="match status" value="1"/>
</dbReference>
<dbReference type="CDD" id="cd04470">
    <property type="entry name" value="S1_EF-P_repeat_1"/>
    <property type="match status" value="1"/>
</dbReference>
<dbReference type="Pfam" id="PF08207">
    <property type="entry name" value="EFP_N"/>
    <property type="match status" value="1"/>
</dbReference>
<evidence type="ECO:0000259" key="8">
    <source>
        <dbReference type="SMART" id="SM01185"/>
    </source>
</evidence>
<protein>
    <submittedName>
        <fullName evidence="9">Elongation factor P</fullName>
    </submittedName>
</protein>
<dbReference type="InterPro" id="IPR008991">
    <property type="entry name" value="Translation_prot_SH3-like_sf"/>
</dbReference>
<evidence type="ECO:0000256" key="4">
    <source>
        <dbReference type="ARBA" id="ARBA00022490"/>
    </source>
</evidence>
<dbReference type="FunFam" id="2.40.50.140:FF:000004">
    <property type="entry name" value="Elongation factor P"/>
    <property type="match status" value="1"/>
</dbReference>
<dbReference type="InterPro" id="IPR014722">
    <property type="entry name" value="Rib_uL2_dom2"/>
</dbReference>
<dbReference type="AlphaFoldDB" id="A0A1J5TD95"/>
<sequence>MPSANDLRKGQVIKFNNEPHLVMETQHRTPGNLRAFVQAKLRNLKSGRSLEQRFNSTETIEVFSTDKRTLEFSYVDRGTYAFLDTNTYETIELSETLIGDAKNYLVPNGRADVLFVDEKPITVELPTSVALKVIESAEGLRGDTASNVQKPAKLETGVTVQVPLFIKEGEIIKVSTVDGSYLGRA</sequence>
<dbReference type="PANTHER" id="PTHR30053:SF14">
    <property type="entry name" value="TRANSLATION ELONGATION FACTOR KOW-LIKE DOMAIN-CONTAINING PROTEIN"/>
    <property type="match status" value="1"/>
</dbReference>
<dbReference type="GO" id="GO:0003746">
    <property type="term" value="F:translation elongation factor activity"/>
    <property type="evidence" value="ECO:0007669"/>
    <property type="project" value="UniProtKB-KW"/>
</dbReference>
<dbReference type="EMBL" id="MLJW01000002">
    <property type="protein sequence ID" value="OIR18879.1"/>
    <property type="molecule type" value="Genomic_DNA"/>
</dbReference>
<dbReference type="PIRSF" id="PIRSF005901">
    <property type="entry name" value="EF-P"/>
    <property type="match status" value="1"/>
</dbReference>
<dbReference type="InterPro" id="IPR013852">
    <property type="entry name" value="Transl_elong_P/YeiP_CS"/>
</dbReference>
<comment type="caution">
    <text evidence="9">The sequence shown here is derived from an EMBL/GenBank/DDBJ whole genome shotgun (WGS) entry which is preliminary data.</text>
</comment>
<dbReference type="InterPro" id="IPR020599">
    <property type="entry name" value="Transl_elong_fac_P/YeiP"/>
</dbReference>
<dbReference type="GO" id="GO:0005829">
    <property type="term" value="C:cytosol"/>
    <property type="evidence" value="ECO:0007669"/>
    <property type="project" value="UniProtKB-ARBA"/>
</dbReference>
<dbReference type="InterPro" id="IPR011768">
    <property type="entry name" value="Transl_elongation_fac_P"/>
</dbReference>
<evidence type="ECO:0000256" key="5">
    <source>
        <dbReference type="ARBA" id="ARBA00022768"/>
    </source>
</evidence>
<reference evidence="9" key="1">
    <citation type="submission" date="2016-10" db="EMBL/GenBank/DDBJ databases">
        <title>Sequence of Gallionella enrichment culture.</title>
        <authorList>
            <person name="Poehlein A."/>
            <person name="Muehling M."/>
            <person name="Daniel R."/>
        </authorList>
    </citation>
    <scope>NUCLEOTIDE SEQUENCE</scope>
</reference>
<dbReference type="SUPFAM" id="SSF50249">
    <property type="entry name" value="Nucleic acid-binding proteins"/>
    <property type="match status" value="2"/>
</dbReference>
<dbReference type="CDD" id="cd05794">
    <property type="entry name" value="S1_EF-P_repeat_2"/>
    <property type="match status" value="1"/>
</dbReference>
<dbReference type="InterPro" id="IPR012340">
    <property type="entry name" value="NA-bd_OB-fold"/>
</dbReference>
<comment type="pathway">
    <text evidence="2">Protein biosynthesis; polypeptide chain elongation.</text>
</comment>
<evidence type="ECO:0000256" key="1">
    <source>
        <dbReference type="ARBA" id="ARBA00004496"/>
    </source>
</evidence>
<dbReference type="NCBIfam" id="NF001810">
    <property type="entry name" value="PRK00529.1"/>
    <property type="match status" value="1"/>
</dbReference>
<dbReference type="SUPFAM" id="SSF50104">
    <property type="entry name" value="Translation proteins SH3-like domain"/>
    <property type="match status" value="1"/>
</dbReference>
<gene>
    <name evidence="9" type="primary">efp_2</name>
    <name evidence="9" type="ORF">GALL_12210</name>
</gene>
<dbReference type="NCBIfam" id="TIGR00038">
    <property type="entry name" value="efp"/>
    <property type="match status" value="1"/>
</dbReference>
<evidence type="ECO:0000256" key="3">
    <source>
        <dbReference type="ARBA" id="ARBA00009479"/>
    </source>
</evidence>
<comment type="subcellular location">
    <subcellularLocation>
        <location evidence="1">Cytoplasm</location>
    </subcellularLocation>
</comment>
<dbReference type="PANTHER" id="PTHR30053">
    <property type="entry name" value="ELONGATION FACTOR P"/>
    <property type="match status" value="1"/>
</dbReference>
<keyword evidence="5 9" id="KW-0251">Elongation factor</keyword>
<proteinExistence type="inferred from homology"/>
<accession>A0A1J5TD95</accession>
<dbReference type="SMART" id="SM01185">
    <property type="entry name" value="EFP"/>
    <property type="match status" value="1"/>
</dbReference>
<comment type="similarity">
    <text evidence="3">Belongs to the elongation factor P family.</text>
</comment>
<dbReference type="UniPathway" id="UPA00345"/>
<name>A0A1J5TD95_9ZZZZ</name>
<evidence type="ECO:0000256" key="2">
    <source>
        <dbReference type="ARBA" id="ARBA00004815"/>
    </source>
</evidence>
<dbReference type="FunFam" id="2.30.30.30:FF:000003">
    <property type="entry name" value="Elongation factor P"/>
    <property type="match status" value="1"/>
</dbReference>
<feature type="domain" description="Elongation factor P C-terminal" evidence="7">
    <location>
        <begin position="129"/>
        <end position="184"/>
    </location>
</feature>
<evidence type="ECO:0000313" key="9">
    <source>
        <dbReference type="EMBL" id="OIR18879.1"/>
    </source>
</evidence>
<dbReference type="PROSITE" id="PS01275">
    <property type="entry name" value="EFP"/>
    <property type="match status" value="1"/>
</dbReference>
<evidence type="ECO:0000256" key="6">
    <source>
        <dbReference type="ARBA" id="ARBA00022917"/>
    </source>
</evidence>
<dbReference type="InterPro" id="IPR013185">
    <property type="entry name" value="Transl_elong_KOW-like"/>
</dbReference>
<organism evidence="9">
    <name type="scientific">mine drainage metagenome</name>
    <dbReference type="NCBI Taxonomy" id="410659"/>
    <lineage>
        <taxon>unclassified sequences</taxon>
        <taxon>metagenomes</taxon>
        <taxon>ecological metagenomes</taxon>
    </lineage>
</organism>
<dbReference type="SMART" id="SM00841">
    <property type="entry name" value="Elong-fact-P_C"/>
    <property type="match status" value="1"/>
</dbReference>
<dbReference type="HAMAP" id="MF_00141">
    <property type="entry name" value="EF_P"/>
    <property type="match status" value="1"/>
</dbReference>
<evidence type="ECO:0000259" key="7">
    <source>
        <dbReference type="SMART" id="SM00841"/>
    </source>
</evidence>
<dbReference type="Pfam" id="PF09285">
    <property type="entry name" value="Elong-fact-P_C"/>
    <property type="match status" value="1"/>
</dbReference>
<dbReference type="GO" id="GO:0043043">
    <property type="term" value="P:peptide biosynthetic process"/>
    <property type="evidence" value="ECO:0007669"/>
    <property type="project" value="InterPro"/>
</dbReference>
<dbReference type="InterPro" id="IPR001059">
    <property type="entry name" value="Transl_elong_P/YeiP_cen"/>
</dbReference>
<dbReference type="Pfam" id="PF01132">
    <property type="entry name" value="EFP"/>
    <property type="match status" value="1"/>
</dbReference>
<keyword evidence="6" id="KW-0648">Protein biosynthesis</keyword>
<keyword evidence="4" id="KW-0963">Cytoplasm</keyword>
<feature type="domain" description="Translation elongation factor P/YeiP central" evidence="8">
    <location>
        <begin position="67"/>
        <end position="121"/>
    </location>
</feature>
<dbReference type="Gene3D" id="2.40.50.140">
    <property type="entry name" value="Nucleic acid-binding proteins"/>
    <property type="match status" value="2"/>
</dbReference>
<dbReference type="InterPro" id="IPR015365">
    <property type="entry name" value="Elong-fact-P_C"/>
</dbReference>